<keyword evidence="6" id="KW-1185">Reference proteome</keyword>
<dbReference type="SUPFAM" id="SSF50978">
    <property type="entry name" value="WD40 repeat-like"/>
    <property type="match status" value="2"/>
</dbReference>
<dbReference type="SMART" id="SM00320">
    <property type="entry name" value="WD40"/>
    <property type="match status" value="8"/>
</dbReference>
<dbReference type="PROSITE" id="PS50897">
    <property type="entry name" value="CTLH"/>
    <property type="match status" value="1"/>
</dbReference>
<evidence type="ECO:0000256" key="1">
    <source>
        <dbReference type="ARBA" id="ARBA00022574"/>
    </source>
</evidence>
<dbReference type="EMBL" id="JACEIK010002943">
    <property type="protein sequence ID" value="MCD9639571.1"/>
    <property type="molecule type" value="Genomic_DNA"/>
</dbReference>
<dbReference type="SMART" id="SM00668">
    <property type="entry name" value="CTLH"/>
    <property type="match status" value="1"/>
</dbReference>
<dbReference type="Gene3D" id="2.130.10.10">
    <property type="entry name" value="YVTN repeat-like/Quinoprotein amine dehydrogenase"/>
    <property type="match status" value="3"/>
</dbReference>
<feature type="repeat" description="WD" evidence="3">
    <location>
        <begin position="408"/>
        <end position="451"/>
    </location>
</feature>
<dbReference type="InterPro" id="IPR001680">
    <property type="entry name" value="WD40_rpt"/>
</dbReference>
<dbReference type="PANTHER" id="PTHR44083:SF22">
    <property type="entry name" value="PROTEIN TPR3-LIKE"/>
    <property type="match status" value="1"/>
</dbReference>
<keyword evidence="2" id="KW-0677">Repeat</keyword>
<dbReference type="Proteomes" id="UP000823775">
    <property type="component" value="Unassembled WGS sequence"/>
</dbReference>
<proteinExistence type="predicted"/>
<gene>
    <name evidence="5" type="primary">SWD3_1</name>
    <name evidence="5" type="ORF">HAX54_024187</name>
</gene>
<evidence type="ECO:0000313" key="6">
    <source>
        <dbReference type="Proteomes" id="UP000823775"/>
    </source>
</evidence>
<comment type="caution">
    <text evidence="5">The sequence shown here is derived from an EMBL/GenBank/DDBJ whole genome shotgun (WGS) entry which is preliminary data.</text>
</comment>
<dbReference type="InterPro" id="IPR006595">
    <property type="entry name" value="CTLH_C"/>
</dbReference>
<sequence length="1045" mass="116617">MSLSKDLIFLILQFCNEENLTKTAHMLGQETGFFFDMVHFEALVLGGNWDEAENYLSGFTDVSDNKYSIKMYFEIRKQKFLEALDRQDHKTALDILLKDLKVFAESNEELYREMTQLLTFDDFREYAPLAFYGDILSARKRVMKELKAVIKSNPKFQGRVEFPELNKSRLRRLINQSLNWQHIHCANPQPEPEIKTLFTDHKCPGPEDQSVKLCEQRPRPSKTISAAKPAFRQMLSNSLIASDDMISATTSMAVPDSGNLYDVSSTGDMNEKVLSKTVPCQNQDTSSNRYDDFPKAVERVLNIGYSPTTMDFHPVQQTLLIVGDSHGVIELWDVSSKEKLFSRKFMFWRVNAISPAFLASIDEARPTSANRILWSSDGSLFGVAFSKGMVQLYYYHNNNNHAENHLEIEAHSGSVNDLAFCKPNNQLFIITCGEDKLVKVWNTVNGARQYTFEGHGAPVYSLCTNEKENVHFLFSTSTNGEIKAWLFENSGPRLSFETPCHCCMRILYSADGKRLFSCGTNKDGDSRMVEWNETKGYVERSYLGLDRCSSGVVQFDISCNKYVAAGDSHVIKVWNVNDAQLLTVVRAGEDLPASPYVRFNKKGTLLAVFVDNKRIKILANDCGRFLLQTSSGASRKLAGYSLSGPANSSSTDDVVPQEKTADDLASMESHKILGNQSISKVVQVSRCQSSRLPSNVKTKRVWRLMYTHAGNDLLALVADGHHLLWRWSKSGSNLTGQTTTKCTPQLRQPQSGLLLTNSLPSSDAGAVSPCLALTKNDSYAISASGGAVSIINILKFKKIKSIMPPTPAATCIACHPSDNNVIAVGMDDSTIIVYNVRLDEVKSRLKGHSKRITGLAFSNILNVLVSSGADSEIVVWNSTNWQRERSTMLQISADWLPTELSETSVQFHRDEKCFLVVHETQIAIYETTKLECVKQWIIKNFCARISHATLSCDSEWIYAVMKDGIILILSASDLSPKYEIDPSTFLPCDFSSNVFPLVVAAHPQNANQFAVGLNDGGVVVIEPPESDGRWLVPPQGNDSTNEQVI</sequence>
<dbReference type="PANTHER" id="PTHR44083">
    <property type="entry name" value="TOPLESS-RELATED PROTEIN 1-RELATED"/>
    <property type="match status" value="1"/>
</dbReference>
<dbReference type="InterPro" id="IPR015943">
    <property type="entry name" value="WD40/YVTN_repeat-like_dom_sf"/>
</dbReference>
<dbReference type="InterPro" id="IPR054532">
    <property type="entry name" value="TPL_SMU1_LisH-like"/>
</dbReference>
<dbReference type="PROSITE" id="PS50082">
    <property type="entry name" value="WD_REPEATS_2"/>
    <property type="match status" value="2"/>
</dbReference>
<dbReference type="InterPro" id="IPR048419">
    <property type="entry name" value="Topless_Znf"/>
</dbReference>
<name>A0ABS8UZR9_DATST</name>
<feature type="repeat" description="WD" evidence="3">
    <location>
        <begin position="845"/>
        <end position="886"/>
    </location>
</feature>
<dbReference type="InterPro" id="IPR006594">
    <property type="entry name" value="LisH"/>
</dbReference>
<dbReference type="InterPro" id="IPR054080">
    <property type="entry name" value="TPR1-like_2nd"/>
</dbReference>
<dbReference type="Pfam" id="PF21359">
    <property type="entry name" value="zf_topless"/>
    <property type="match status" value="1"/>
</dbReference>
<reference evidence="5 6" key="1">
    <citation type="journal article" date="2021" name="BMC Genomics">
        <title>Datura genome reveals duplications of psychoactive alkaloid biosynthetic genes and high mutation rate following tissue culture.</title>
        <authorList>
            <person name="Rajewski A."/>
            <person name="Carter-House D."/>
            <person name="Stajich J."/>
            <person name="Litt A."/>
        </authorList>
    </citation>
    <scope>NUCLEOTIDE SEQUENCE [LARGE SCALE GENOMIC DNA]</scope>
    <source>
        <strain evidence="5">AR-01</strain>
    </source>
</reference>
<evidence type="ECO:0000259" key="4">
    <source>
        <dbReference type="PROSITE" id="PS50897"/>
    </source>
</evidence>
<accession>A0ABS8UZR9</accession>
<protein>
    <submittedName>
        <fullName evidence="5">WD domain protein</fullName>
    </submittedName>
</protein>
<organism evidence="5 6">
    <name type="scientific">Datura stramonium</name>
    <name type="common">Jimsonweed</name>
    <name type="synonym">Common thornapple</name>
    <dbReference type="NCBI Taxonomy" id="4076"/>
    <lineage>
        <taxon>Eukaryota</taxon>
        <taxon>Viridiplantae</taxon>
        <taxon>Streptophyta</taxon>
        <taxon>Embryophyta</taxon>
        <taxon>Tracheophyta</taxon>
        <taxon>Spermatophyta</taxon>
        <taxon>Magnoliopsida</taxon>
        <taxon>eudicotyledons</taxon>
        <taxon>Gunneridae</taxon>
        <taxon>Pentapetalae</taxon>
        <taxon>asterids</taxon>
        <taxon>lamiids</taxon>
        <taxon>Solanales</taxon>
        <taxon>Solanaceae</taxon>
        <taxon>Solanoideae</taxon>
        <taxon>Datureae</taxon>
        <taxon>Datura</taxon>
    </lineage>
</organism>
<keyword evidence="1 3" id="KW-0853">WD repeat</keyword>
<dbReference type="SMART" id="SM00667">
    <property type="entry name" value="LisH"/>
    <property type="match status" value="1"/>
</dbReference>
<dbReference type="Pfam" id="PF00400">
    <property type="entry name" value="WD40"/>
    <property type="match status" value="3"/>
</dbReference>
<dbReference type="PROSITE" id="PS50896">
    <property type="entry name" value="LISH"/>
    <property type="match status" value="1"/>
</dbReference>
<dbReference type="InterPro" id="IPR027728">
    <property type="entry name" value="Topless_fam"/>
</dbReference>
<evidence type="ECO:0000256" key="3">
    <source>
        <dbReference type="PROSITE-ProRule" id="PRU00221"/>
    </source>
</evidence>
<dbReference type="Pfam" id="PF17814">
    <property type="entry name" value="LisH_TPL"/>
    <property type="match status" value="1"/>
</dbReference>
<evidence type="ECO:0000256" key="2">
    <source>
        <dbReference type="ARBA" id="ARBA00022737"/>
    </source>
</evidence>
<dbReference type="InterPro" id="IPR036322">
    <property type="entry name" value="WD40_repeat_dom_sf"/>
</dbReference>
<dbReference type="PROSITE" id="PS50294">
    <property type="entry name" value="WD_REPEATS_REGION"/>
    <property type="match status" value="1"/>
</dbReference>
<evidence type="ECO:0000313" key="5">
    <source>
        <dbReference type="EMBL" id="MCD9639571.1"/>
    </source>
</evidence>
<dbReference type="Pfam" id="PF21889">
    <property type="entry name" value="TPR1-like_2nd"/>
    <property type="match status" value="1"/>
</dbReference>
<feature type="domain" description="CTLH" evidence="4">
    <location>
        <begin position="33"/>
        <end position="91"/>
    </location>
</feature>